<feature type="region of interest" description="Disordered" evidence="2">
    <location>
        <begin position="82"/>
        <end position="134"/>
    </location>
</feature>
<dbReference type="Gene3D" id="3.40.50.300">
    <property type="entry name" value="P-loop containing nucleotide triphosphate hydrolases"/>
    <property type="match status" value="1"/>
</dbReference>
<dbReference type="InterPro" id="IPR056884">
    <property type="entry name" value="NPHP3-like_N"/>
</dbReference>
<evidence type="ECO:0000256" key="1">
    <source>
        <dbReference type="ARBA" id="ARBA00022737"/>
    </source>
</evidence>
<feature type="region of interest" description="Disordered" evidence="2">
    <location>
        <begin position="1"/>
        <end position="25"/>
    </location>
</feature>
<dbReference type="EMBL" id="JARKIB010000774">
    <property type="protein sequence ID" value="KAJ7692334.1"/>
    <property type="molecule type" value="Genomic_DNA"/>
</dbReference>
<evidence type="ECO:0000313" key="4">
    <source>
        <dbReference type="EMBL" id="KAJ7692334.1"/>
    </source>
</evidence>
<comment type="caution">
    <text evidence="4">The sequence shown here is derived from an EMBL/GenBank/DDBJ whole genome shotgun (WGS) entry which is preliminary data.</text>
</comment>
<reference evidence="4" key="1">
    <citation type="submission" date="2023-03" db="EMBL/GenBank/DDBJ databases">
        <title>Massive genome expansion in bonnet fungi (Mycena s.s.) driven by repeated elements and novel gene families across ecological guilds.</title>
        <authorList>
            <consortium name="Lawrence Berkeley National Laboratory"/>
            <person name="Harder C.B."/>
            <person name="Miyauchi S."/>
            <person name="Viragh M."/>
            <person name="Kuo A."/>
            <person name="Thoen E."/>
            <person name="Andreopoulos B."/>
            <person name="Lu D."/>
            <person name="Skrede I."/>
            <person name="Drula E."/>
            <person name="Henrissat B."/>
            <person name="Morin E."/>
            <person name="Kohler A."/>
            <person name="Barry K."/>
            <person name="LaButti K."/>
            <person name="Morin E."/>
            <person name="Salamov A."/>
            <person name="Lipzen A."/>
            <person name="Mereny Z."/>
            <person name="Hegedus B."/>
            <person name="Baldrian P."/>
            <person name="Stursova M."/>
            <person name="Weitz H."/>
            <person name="Taylor A."/>
            <person name="Grigoriev I.V."/>
            <person name="Nagy L.G."/>
            <person name="Martin F."/>
            <person name="Kauserud H."/>
        </authorList>
    </citation>
    <scope>NUCLEOTIDE SEQUENCE</scope>
    <source>
        <strain evidence="4">CBHHK182m</strain>
    </source>
</reference>
<dbReference type="SUPFAM" id="SSF52540">
    <property type="entry name" value="P-loop containing nucleoside triphosphate hydrolases"/>
    <property type="match status" value="1"/>
</dbReference>
<dbReference type="PANTHER" id="PTHR10039:SF14">
    <property type="entry name" value="NACHT DOMAIN-CONTAINING PROTEIN"/>
    <property type="match status" value="1"/>
</dbReference>
<evidence type="ECO:0000259" key="3">
    <source>
        <dbReference type="Pfam" id="PF24883"/>
    </source>
</evidence>
<evidence type="ECO:0000256" key="2">
    <source>
        <dbReference type="SAM" id="MobiDB-lite"/>
    </source>
</evidence>
<dbReference type="PANTHER" id="PTHR10039">
    <property type="entry name" value="AMELOGENIN"/>
    <property type="match status" value="1"/>
</dbReference>
<organism evidence="4 5">
    <name type="scientific">Mycena metata</name>
    <dbReference type="NCBI Taxonomy" id="1033252"/>
    <lineage>
        <taxon>Eukaryota</taxon>
        <taxon>Fungi</taxon>
        <taxon>Dikarya</taxon>
        <taxon>Basidiomycota</taxon>
        <taxon>Agaricomycotina</taxon>
        <taxon>Agaricomycetes</taxon>
        <taxon>Agaricomycetidae</taxon>
        <taxon>Agaricales</taxon>
        <taxon>Marasmiineae</taxon>
        <taxon>Mycenaceae</taxon>
        <taxon>Mycena</taxon>
    </lineage>
</organism>
<evidence type="ECO:0000313" key="5">
    <source>
        <dbReference type="Proteomes" id="UP001215598"/>
    </source>
</evidence>
<feature type="domain" description="Nephrocystin 3-like N-terminal" evidence="3">
    <location>
        <begin position="238"/>
        <end position="394"/>
    </location>
</feature>
<dbReference type="Proteomes" id="UP001215598">
    <property type="component" value="Unassembled WGS sequence"/>
</dbReference>
<dbReference type="AlphaFoldDB" id="A0AAD7DJJ1"/>
<keyword evidence="1" id="KW-0677">Repeat</keyword>
<name>A0AAD7DJJ1_9AGAR</name>
<keyword evidence="5" id="KW-1185">Reference proteome</keyword>
<protein>
    <recommendedName>
        <fullName evidence="3">Nephrocystin 3-like N-terminal domain-containing protein</fullName>
    </recommendedName>
</protein>
<gene>
    <name evidence="4" type="ORF">B0H16DRAFT_1653629</name>
</gene>
<dbReference type="Pfam" id="PF24883">
    <property type="entry name" value="NPHP3_N"/>
    <property type="match status" value="1"/>
</dbReference>
<accession>A0AAD7DJJ1</accession>
<sequence>MSGPPFRPRTSNIHQIINGGRGGDGGTAYVHGGSGGTGEAPVQNYDINARTFNMHISMQDPRPHNASFGTSSMQEWETGPARTLHHGMGARQRPYDISARPRPLPTGPHSESSSSRSSDMLPVMPQSDGCYYANNPSTGEIPLISRQDHIMNYHSHADSDHGAQSRDDSTRFAGHHQYFQGNPPPSNRGPSITVNHHREAGLQILHRAVAWEALYDFAELFEQPKCHPETRTELLENLYNWAIDPSSEYPIHWLHGPAGAGKSAIMQTLCGRLQEAGRLGATFFFKRGHSTCGNAKMLFATLGYQLALHRHELKAPISQSIERDPSILHRRMDVQLRNLILEPYKLAHGASPSVLLIDGLDECYEHKIQQEILRLIGFATNEHHPALRILVASRPEVHIRKTFEEECLKGVADSTNIDQSFEDVRTYLRDEFSRIHREHSAMKKFPAPWPPPEILQQLVRKSSGYFVYAATIIKFVEDEYSWPSKQLDIVVQNLIPQDSESPFVTLDQLYIQILSTVPVQYHPTLCDILCVITHGPGFWFLEDIDVLLGRRLGTAELIIRPLHSVLKLPDPDVRPLEVHHASFRDFLKDETRSSSFYVGSVEHKERVGQLILKAVAYTYDDPLKNLADITLYKYVERHSHSKPTLILQHLAVS</sequence>
<proteinExistence type="predicted"/>
<dbReference type="InterPro" id="IPR027417">
    <property type="entry name" value="P-loop_NTPase"/>
</dbReference>